<organism evidence="2 3">
    <name type="scientific">Microbacterium foliorum</name>
    <dbReference type="NCBI Taxonomy" id="104336"/>
    <lineage>
        <taxon>Bacteria</taxon>
        <taxon>Bacillati</taxon>
        <taxon>Actinomycetota</taxon>
        <taxon>Actinomycetes</taxon>
        <taxon>Micrococcales</taxon>
        <taxon>Microbacteriaceae</taxon>
        <taxon>Microbacterium</taxon>
    </lineage>
</organism>
<feature type="transmembrane region" description="Helical" evidence="1">
    <location>
        <begin position="12"/>
        <end position="34"/>
    </location>
</feature>
<keyword evidence="3" id="KW-1185">Reference proteome</keyword>
<dbReference type="PATRIC" id="fig|104336.4.peg.423"/>
<evidence type="ECO:0000313" key="3">
    <source>
        <dbReference type="Proteomes" id="UP000033572"/>
    </source>
</evidence>
<comment type="caution">
    <text evidence="2">The sequence shown here is derived from an EMBL/GenBank/DDBJ whole genome shotgun (WGS) entry which is preliminary data.</text>
</comment>
<keyword evidence="1" id="KW-1133">Transmembrane helix</keyword>
<dbReference type="RefSeq" id="WP_045252851.1">
    <property type="nucleotide sequence ID" value="NZ_CP031425.1"/>
</dbReference>
<dbReference type="KEGG" id="mfol:DXT68_16125"/>
<proteinExistence type="predicted"/>
<dbReference type="AlphaFoldDB" id="A0A0F0KYU9"/>
<feature type="transmembrane region" description="Helical" evidence="1">
    <location>
        <begin position="215"/>
        <end position="237"/>
    </location>
</feature>
<feature type="transmembrane region" description="Helical" evidence="1">
    <location>
        <begin position="54"/>
        <end position="74"/>
    </location>
</feature>
<dbReference type="GeneID" id="94445921"/>
<reference evidence="2 3" key="1">
    <citation type="submission" date="2015-02" db="EMBL/GenBank/DDBJ databases">
        <title>Draft genome sequences of ten Microbacterium spp. with emphasis on heavy metal contaminated environments.</title>
        <authorList>
            <person name="Corretto E."/>
        </authorList>
    </citation>
    <scope>NUCLEOTIDE SEQUENCE [LARGE SCALE GENOMIC DNA]</scope>
    <source>
        <strain evidence="2 3">DSM 12966</strain>
    </source>
</reference>
<dbReference type="EMBL" id="JYIU01000026">
    <property type="protein sequence ID" value="KJL25634.1"/>
    <property type="molecule type" value="Genomic_DNA"/>
</dbReference>
<protein>
    <submittedName>
        <fullName evidence="2">ABC-2 family transporter protein</fullName>
    </submittedName>
</protein>
<evidence type="ECO:0000256" key="1">
    <source>
        <dbReference type="SAM" id="Phobius"/>
    </source>
</evidence>
<accession>A0A0F0KYU9</accession>
<feature type="transmembrane region" description="Helical" evidence="1">
    <location>
        <begin position="137"/>
        <end position="159"/>
    </location>
</feature>
<evidence type="ECO:0000313" key="2">
    <source>
        <dbReference type="EMBL" id="KJL25634.1"/>
    </source>
</evidence>
<keyword evidence="1" id="KW-0472">Membrane</keyword>
<feature type="transmembrane region" description="Helical" evidence="1">
    <location>
        <begin position="166"/>
        <end position="185"/>
    </location>
</feature>
<name>A0A0F0KYU9_9MICO</name>
<gene>
    <name evidence="2" type="ORF">RN50_00404</name>
</gene>
<feature type="transmembrane region" description="Helical" evidence="1">
    <location>
        <begin position="100"/>
        <end position="125"/>
    </location>
</feature>
<keyword evidence="1" id="KW-0812">Transmembrane</keyword>
<dbReference type="Proteomes" id="UP000033572">
    <property type="component" value="Unassembled WGS sequence"/>
</dbReference>
<sequence length="242" mass="25838">MISAIRSEAVRSVSGLSLWAVYVLAVFVPVVVLSSDRTLTDLSGLSSGAATAQLLQPLAWSFITAAFVGAYAVTREYYYASMDRTLTELGYSRAFRGKMIAGLMTAIALALCMFALWTVVVYFILNQEGLVLNIDEAAVRIYAGALLGVIMGAFVGGAVGWISRNYYIGAAIVLAFPIGVEFALLGTSPDVARFSPGMTIAALSVPEYKDRLLEFAPAVSVAGAWTVGLVLLAWFVARRRVA</sequence>